<dbReference type="AlphaFoldDB" id="A0A1U7PSJ6"/>
<gene>
    <name evidence="4" type="ORF">SAMN05428946_2609</name>
</gene>
<dbReference type="PANTHER" id="PTHR43800">
    <property type="entry name" value="PEPTIDYL-LYSINE N-ACETYLTRANSFERASE YJAB"/>
    <property type="match status" value="1"/>
</dbReference>
<dbReference type="InterPro" id="IPR000182">
    <property type="entry name" value="GNAT_dom"/>
</dbReference>
<dbReference type="PROSITE" id="PS51186">
    <property type="entry name" value="GNAT"/>
    <property type="match status" value="1"/>
</dbReference>
<dbReference type="Proteomes" id="UP000187550">
    <property type="component" value="Unassembled WGS sequence"/>
</dbReference>
<evidence type="ECO:0000256" key="2">
    <source>
        <dbReference type="ARBA" id="ARBA00023315"/>
    </source>
</evidence>
<evidence type="ECO:0000259" key="3">
    <source>
        <dbReference type="PROSITE" id="PS51186"/>
    </source>
</evidence>
<accession>A0A1U7PSJ6</accession>
<dbReference type="CDD" id="cd04301">
    <property type="entry name" value="NAT_SF"/>
    <property type="match status" value="1"/>
</dbReference>
<dbReference type="PANTHER" id="PTHR43800:SF1">
    <property type="entry name" value="PEPTIDYL-LYSINE N-ACETYLTRANSFERASE YJAB"/>
    <property type="match status" value="1"/>
</dbReference>
<dbReference type="SUPFAM" id="SSF55729">
    <property type="entry name" value="Acyl-CoA N-acyltransferases (Nat)"/>
    <property type="match status" value="1"/>
</dbReference>
<reference evidence="5" key="1">
    <citation type="submission" date="2017-01" db="EMBL/GenBank/DDBJ databases">
        <authorList>
            <person name="Varghese N."/>
            <person name="Submissions S."/>
        </authorList>
    </citation>
    <scope>NUCLEOTIDE SEQUENCE [LARGE SCALE GENOMIC DNA]</scope>
    <source>
        <strain evidence="5">MNA4</strain>
    </source>
</reference>
<name>A0A1U7PSJ6_9BACI</name>
<evidence type="ECO:0000313" key="4">
    <source>
        <dbReference type="EMBL" id="SIT91156.1"/>
    </source>
</evidence>
<protein>
    <submittedName>
        <fullName evidence="4">Putative acetyltransferase</fullName>
    </submittedName>
</protein>
<dbReference type="OrthoDB" id="9789605at2"/>
<keyword evidence="2" id="KW-0012">Acyltransferase</keyword>
<dbReference type="InterPro" id="IPR016181">
    <property type="entry name" value="Acyl_CoA_acyltransferase"/>
</dbReference>
<evidence type="ECO:0000313" key="5">
    <source>
        <dbReference type="Proteomes" id="UP000187550"/>
    </source>
</evidence>
<keyword evidence="1 4" id="KW-0808">Transferase</keyword>
<feature type="domain" description="N-acetyltransferase" evidence="3">
    <location>
        <begin position="1"/>
        <end position="143"/>
    </location>
</feature>
<organism evidence="4 5">
    <name type="scientific">Edaphobacillus lindanitolerans</name>
    <dbReference type="NCBI Taxonomy" id="550447"/>
    <lineage>
        <taxon>Bacteria</taxon>
        <taxon>Bacillati</taxon>
        <taxon>Bacillota</taxon>
        <taxon>Bacilli</taxon>
        <taxon>Bacillales</taxon>
        <taxon>Bacillaceae</taxon>
        <taxon>Edaphobacillus</taxon>
    </lineage>
</organism>
<sequence>MKIRANKETEIDQLVGIWYEGSLTAHDFIDKSYWETHRQEMKEKYIPMSETYVASVGQDVVGFVSMLDHYLAALFVDVKHQGEGYGKGLLDFIKGQKESIELKVYKKNSKAVGFYLKNGFAIKEESVDEQTSEVEFLMEWKKG</sequence>
<evidence type="ECO:0000256" key="1">
    <source>
        <dbReference type="ARBA" id="ARBA00022679"/>
    </source>
</evidence>
<dbReference type="Pfam" id="PF13508">
    <property type="entry name" value="Acetyltransf_7"/>
    <property type="match status" value="1"/>
</dbReference>
<dbReference type="EMBL" id="FTPL01000004">
    <property type="protein sequence ID" value="SIT91156.1"/>
    <property type="molecule type" value="Genomic_DNA"/>
</dbReference>
<dbReference type="STRING" id="550447.SAMN05428946_2609"/>
<keyword evidence="5" id="KW-1185">Reference proteome</keyword>
<dbReference type="RefSeq" id="WP_076759462.1">
    <property type="nucleotide sequence ID" value="NZ_FTPL01000004.1"/>
</dbReference>
<dbReference type="Gene3D" id="3.40.630.30">
    <property type="match status" value="1"/>
</dbReference>
<dbReference type="GO" id="GO:0016747">
    <property type="term" value="F:acyltransferase activity, transferring groups other than amino-acyl groups"/>
    <property type="evidence" value="ECO:0007669"/>
    <property type="project" value="InterPro"/>
</dbReference>
<proteinExistence type="predicted"/>